<keyword evidence="2" id="KW-1185">Reference proteome</keyword>
<proteinExistence type="predicted"/>
<reference evidence="1 2" key="1">
    <citation type="submission" date="2019-07" db="EMBL/GenBank/DDBJ databases">
        <title>Whole genome shotgun sequence of Nocardia ninae NBRC 108245.</title>
        <authorList>
            <person name="Hosoyama A."/>
            <person name="Uohara A."/>
            <person name="Ohji S."/>
            <person name="Ichikawa N."/>
        </authorList>
    </citation>
    <scope>NUCLEOTIDE SEQUENCE [LARGE SCALE GENOMIC DNA]</scope>
    <source>
        <strain evidence="1 2">NBRC 108245</strain>
    </source>
</reference>
<sequence length="221" mass="23960">MADFATIRDLKQKLIRKPLAGAVLLAPYATVLPATYFTGATSDLTDLKTAGFKSIGHISKENAPTFTPEVESSEVEAWGLLEAARIDMISRKTTIAWTGLETHKLNLELWHNADLSTVKFDATTGETKFADPVEPSITYRRAVFLSVDGAGANRIYMIREVPKFTVTEVGEQQLNQENAVEYAITGRAFVDDVAGYAVKTIFGGPGWKAIAADAGFEAATP</sequence>
<name>A0A511M9Q3_9NOCA</name>
<dbReference type="RefSeq" id="WP_147129535.1">
    <property type="nucleotide sequence ID" value="NZ_BJXA01000009.1"/>
</dbReference>
<protein>
    <recommendedName>
        <fullName evidence="3">Major tail protein</fullName>
    </recommendedName>
</protein>
<accession>A0A511M9Q3</accession>
<comment type="caution">
    <text evidence="1">The sequence shown here is derived from an EMBL/GenBank/DDBJ whole genome shotgun (WGS) entry which is preliminary data.</text>
</comment>
<evidence type="ECO:0008006" key="3">
    <source>
        <dbReference type="Google" id="ProtNLM"/>
    </source>
</evidence>
<organism evidence="1 2">
    <name type="scientific">Nocardia ninae NBRC 108245</name>
    <dbReference type="NCBI Taxonomy" id="1210091"/>
    <lineage>
        <taxon>Bacteria</taxon>
        <taxon>Bacillati</taxon>
        <taxon>Actinomycetota</taxon>
        <taxon>Actinomycetes</taxon>
        <taxon>Mycobacteriales</taxon>
        <taxon>Nocardiaceae</taxon>
        <taxon>Nocardia</taxon>
    </lineage>
</organism>
<dbReference type="OrthoDB" id="4966244at2"/>
<evidence type="ECO:0000313" key="2">
    <source>
        <dbReference type="Proteomes" id="UP000321424"/>
    </source>
</evidence>
<dbReference type="Proteomes" id="UP000321424">
    <property type="component" value="Unassembled WGS sequence"/>
</dbReference>
<dbReference type="EMBL" id="BJXA01000009">
    <property type="protein sequence ID" value="GEM37392.1"/>
    <property type="molecule type" value="Genomic_DNA"/>
</dbReference>
<evidence type="ECO:0000313" key="1">
    <source>
        <dbReference type="EMBL" id="GEM37392.1"/>
    </source>
</evidence>
<dbReference type="Pfam" id="PF25681">
    <property type="entry name" value="Phage_TTP_17"/>
    <property type="match status" value="1"/>
</dbReference>
<dbReference type="AlphaFoldDB" id="A0A511M9Q3"/>
<dbReference type="InterPro" id="IPR058154">
    <property type="entry name" value="Bxb1_TTP-like"/>
</dbReference>
<gene>
    <name evidence="1" type="ORF">NN4_19110</name>
</gene>